<dbReference type="AlphaFoldDB" id="A0A8I0ZQ81"/>
<evidence type="ECO:0000313" key="1">
    <source>
        <dbReference type="EMBL" id="MBH5141173.1"/>
    </source>
</evidence>
<dbReference type="Proteomes" id="UP000627573">
    <property type="component" value="Unassembled WGS sequence"/>
</dbReference>
<proteinExistence type="predicted"/>
<comment type="caution">
    <text evidence="1">The sequence shown here is derived from an EMBL/GenBank/DDBJ whole genome shotgun (WGS) entry which is preliminary data.</text>
</comment>
<sequence length="63" mass="7153">MTSPYLARMRTRWLLHKRLPPDAAHAGSSKRLAAVLGARTDQQIRKIDDTFNELGIDIGNHDR</sequence>
<name>A0A8I0ZQ81_RHOER</name>
<protein>
    <submittedName>
        <fullName evidence="1">Uncharacterized protein</fullName>
    </submittedName>
</protein>
<dbReference type="RefSeq" id="WP_197940414.1">
    <property type="nucleotide sequence ID" value="NZ_JAECSB010000010.1"/>
</dbReference>
<organism evidence="1 2">
    <name type="scientific">Rhodococcus erythropolis</name>
    <name type="common">Arthrobacter picolinophilus</name>
    <dbReference type="NCBI Taxonomy" id="1833"/>
    <lineage>
        <taxon>Bacteria</taxon>
        <taxon>Bacillati</taxon>
        <taxon>Actinomycetota</taxon>
        <taxon>Actinomycetes</taxon>
        <taxon>Mycobacteriales</taxon>
        <taxon>Nocardiaceae</taxon>
        <taxon>Rhodococcus</taxon>
        <taxon>Rhodococcus erythropolis group</taxon>
    </lineage>
</organism>
<keyword evidence="2" id="KW-1185">Reference proteome</keyword>
<dbReference type="EMBL" id="JAECSB010000010">
    <property type="protein sequence ID" value="MBH5141173.1"/>
    <property type="molecule type" value="Genomic_DNA"/>
</dbReference>
<accession>A0A8I0ZQ81</accession>
<reference evidence="1 2" key="1">
    <citation type="submission" date="2020-12" db="EMBL/GenBank/DDBJ databases">
        <title>Draft genome sequence of furan degrading bacterial strain FUR100.</title>
        <authorList>
            <person name="Woiski C."/>
        </authorList>
    </citation>
    <scope>NUCLEOTIDE SEQUENCE [LARGE SCALE GENOMIC DNA]</scope>
    <source>
        <strain evidence="1 2">FUR100</strain>
    </source>
</reference>
<evidence type="ECO:0000313" key="2">
    <source>
        <dbReference type="Proteomes" id="UP000627573"/>
    </source>
</evidence>
<gene>
    <name evidence="1" type="ORF">I3517_00885</name>
</gene>